<dbReference type="InterPro" id="IPR053952">
    <property type="entry name" value="K_trans_C"/>
</dbReference>
<protein>
    <submittedName>
        <fullName evidence="3">Potassium transporter</fullName>
    </submittedName>
</protein>
<name>A0A1R3KDD7_9ROSI</name>
<accession>A0A1R3KDD7</accession>
<evidence type="ECO:0000259" key="2">
    <source>
        <dbReference type="Pfam" id="PF22776"/>
    </source>
</evidence>
<feature type="region of interest" description="Disordered" evidence="1">
    <location>
        <begin position="113"/>
        <end position="141"/>
    </location>
</feature>
<sequence length="225" mass="25910">MDKNLSRIPGLALFYSEVVQGVPPIFKHYVSNIPALHSVLVFVSIKSMLISKVRPEERFLFRRLEPKEHFIFRCVVRYGYKDVQDKQEPIEYQLVEKLKEFIREDFLLSQSQTTTNNGDIADEDGELQRDSSGVEEDESLVHSANQSKLQEALEREIEVVNKASEAGVFHLIGETEVSTCKGAGIGKKIMIDYAYNFLKKNLRQSSTVYQIPRERMLRIGMTYEL</sequence>
<proteinExistence type="predicted"/>
<dbReference type="PANTHER" id="PTHR30540:SF87">
    <property type="entry name" value="POTASSIUM TRANSPORTER"/>
    <property type="match status" value="1"/>
</dbReference>
<dbReference type="EMBL" id="AWUE01014120">
    <property type="protein sequence ID" value="OMP05038.1"/>
    <property type="molecule type" value="Genomic_DNA"/>
</dbReference>
<dbReference type="AlphaFoldDB" id="A0A1R3KDD7"/>
<dbReference type="InterPro" id="IPR003855">
    <property type="entry name" value="K+_transporter"/>
</dbReference>
<dbReference type="Proteomes" id="UP000187203">
    <property type="component" value="Unassembled WGS sequence"/>
</dbReference>
<comment type="caution">
    <text evidence="3">The sequence shown here is derived from an EMBL/GenBank/DDBJ whole genome shotgun (WGS) entry which is preliminary data.</text>
</comment>
<dbReference type="OrthoDB" id="504708at2759"/>
<evidence type="ECO:0000256" key="1">
    <source>
        <dbReference type="SAM" id="MobiDB-lite"/>
    </source>
</evidence>
<reference evidence="4" key="1">
    <citation type="submission" date="2013-09" db="EMBL/GenBank/DDBJ databases">
        <title>Corchorus olitorius genome sequencing.</title>
        <authorList>
            <person name="Alam M."/>
            <person name="Haque M.S."/>
            <person name="Islam M.S."/>
            <person name="Emdad E.M."/>
            <person name="Islam M.M."/>
            <person name="Ahmed B."/>
            <person name="Halim A."/>
            <person name="Hossen Q.M.M."/>
            <person name="Hossain M.Z."/>
            <person name="Ahmed R."/>
            <person name="Khan M.M."/>
            <person name="Islam R."/>
            <person name="Rashid M.M."/>
            <person name="Khan S.A."/>
            <person name="Rahman M.S."/>
            <person name="Alam M."/>
            <person name="Yahiya A.S."/>
            <person name="Khan M.S."/>
            <person name="Azam M.S."/>
            <person name="Haque T."/>
            <person name="Lashkar M.Z.H."/>
            <person name="Akhand A.I."/>
            <person name="Morshed G."/>
            <person name="Roy S."/>
            <person name="Uddin K.S."/>
            <person name="Rabeya T."/>
            <person name="Hossain A.S."/>
            <person name="Chowdhury A."/>
            <person name="Snigdha A.R."/>
            <person name="Mortoza M.S."/>
            <person name="Matin S.A."/>
            <person name="Hoque S.M.E."/>
            <person name="Islam M.K."/>
            <person name="Roy D.K."/>
            <person name="Haider R."/>
            <person name="Moosa M.M."/>
            <person name="Elias S.M."/>
            <person name="Hasan A.M."/>
            <person name="Jahan S."/>
            <person name="Shafiuddin M."/>
            <person name="Mahmood N."/>
            <person name="Shommy N.S."/>
        </authorList>
    </citation>
    <scope>NUCLEOTIDE SEQUENCE [LARGE SCALE GENOMIC DNA]</scope>
    <source>
        <strain evidence="4">cv. O-4</strain>
    </source>
</reference>
<dbReference type="Pfam" id="PF22776">
    <property type="entry name" value="K_trans_C"/>
    <property type="match status" value="1"/>
</dbReference>
<dbReference type="PANTHER" id="PTHR30540">
    <property type="entry name" value="OSMOTIC STRESS POTASSIUM TRANSPORTER"/>
    <property type="match status" value="1"/>
</dbReference>
<dbReference type="GO" id="GO:0016020">
    <property type="term" value="C:membrane"/>
    <property type="evidence" value="ECO:0007669"/>
    <property type="project" value="InterPro"/>
</dbReference>
<evidence type="ECO:0000313" key="4">
    <source>
        <dbReference type="Proteomes" id="UP000187203"/>
    </source>
</evidence>
<gene>
    <name evidence="3" type="ORF">COLO4_09115</name>
</gene>
<feature type="domain" description="K+ potassium transporter C-terminal" evidence="2">
    <location>
        <begin position="9"/>
        <end position="225"/>
    </location>
</feature>
<dbReference type="GO" id="GO:0015079">
    <property type="term" value="F:potassium ion transmembrane transporter activity"/>
    <property type="evidence" value="ECO:0007669"/>
    <property type="project" value="InterPro"/>
</dbReference>
<keyword evidence="4" id="KW-1185">Reference proteome</keyword>
<dbReference type="STRING" id="93759.A0A1R3KDD7"/>
<evidence type="ECO:0000313" key="3">
    <source>
        <dbReference type="EMBL" id="OMP05038.1"/>
    </source>
</evidence>
<organism evidence="3 4">
    <name type="scientific">Corchorus olitorius</name>
    <dbReference type="NCBI Taxonomy" id="93759"/>
    <lineage>
        <taxon>Eukaryota</taxon>
        <taxon>Viridiplantae</taxon>
        <taxon>Streptophyta</taxon>
        <taxon>Embryophyta</taxon>
        <taxon>Tracheophyta</taxon>
        <taxon>Spermatophyta</taxon>
        <taxon>Magnoliopsida</taxon>
        <taxon>eudicotyledons</taxon>
        <taxon>Gunneridae</taxon>
        <taxon>Pentapetalae</taxon>
        <taxon>rosids</taxon>
        <taxon>malvids</taxon>
        <taxon>Malvales</taxon>
        <taxon>Malvaceae</taxon>
        <taxon>Grewioideae</taxon>
        <taxon>Apeibeae</taxon>
        <taxon>Corchorus</taxon>
    </lineage>
</organism>